<evidence type="ECO:0000313" key="2">
    <source>
        <dbReference type="EMBL" id="MCR9015233.1"/>
    </source>
</evidence>
<keyword evidence="1" id="KW-0472">Membrane</keyword>
<evidence type="ECO:0000256" key="1">
    <source>
        <dbReference type="SAM" id="Phobius"/>
    </source>
</evidence>
<dbReference type="Proteomes" id="UP001142175">
    <property type="component" value="Unassembled WGS sequence"/>
</dbReference>
<dbReference type="AlphaFoldDB" id="A0A9X2P3L9"/>
<dbReference type="EMBL" id="JANSUY010000005">
    <property type="protein sequence ID" value="MCR9015233.1"/>
    <property type="molecule type" value="Genomic_DNA"/>
</dbReference>
<keyword evidence="1" id="KW-0812">Transmembrane</keyword>
<gene>
    <name evidence="2" type="ORF">NU887_09315</name>
</gene>
<protein>
    <submittedName>
        <fullName evidence="2">Uncharacterized protein</fullName>
    </submittedName>
</protein>
<name>A0A9X2P3L9_9BACT</name>
<feature type="transmembrane region" description="Helical" evidence="1">
    <location>
        <begin position="114"/>
        <end position="136"/>
    </location>
</feature>
<organism evidence="2 3">
    <name type="scientific">Aquiflexum gelatinilyticum</name>
    <dbReference type="NCBI Taxonomy" id="2961943"/>
    <lineage>
        <taxon>Bacteria</taxon>
        <taxon>Pseudomonadati</taxon>
        <taxon>Bacteroidota</taxon>
        <taxon>Cytophagia</taxon>
        <taxon>Cytophagales</taxon>
        <taxon>Cyclobacteriaceae</taxon>
        <taxon>Aquiflexum</taxon>
    </lineage>
</organism>
<reference evidence="2" key="1">
    <citation type="submission" date="2022-08" db="EMBL/GenBank/DDBJ databases">
        <authorList>
            <person name="Zhang D."/>
        </authorList>
    </citation>
    <scope>NUCLEOTIDE SEQUENCE</scope>
    <source>
        <strain evidence="2">XJ19-11</strain>
    </source>
</reference>
<proteinExistence type="predicted"/>
<dbReference type="RefSeq" id="WP_258423094.1">
    <property type="nucleotide sequence ID" value="NZ_JANSUY010000005.1"/>
</dbReference>
<sequence length="148" mass="17054">MEPKLNILFLFLGFYLMSCTRYEDLSKTYNLPQNVSFSNFDTLVTFQENEEYYIRLADDSECYILIDKRSNQTISGYITQSPPFLEFPKAKYQEIKLQQIAHAKIRVIDALKTSALVAFLVGILILSGVCVLIILADPGNESQDYWLF</sequence>
<keyword evidence="1" id="KW-1133">Transmembrane helix</keyword>
<keyword evidence="3" id="KW-1185">Reference proteome</keyword>
<accession>A0A9X2P3L9</accession>
<comment type="caution">
    <text evidence="2">The sequence shown here is derived from an EMBL/GenBank/DDBJ whole genome shotgun (WGS) entry which is preliminary data.</text>
</comment>
<evidence type="ECO:0000313" key="3">
    <source>
        <dbReference type="Proteomes" id="UP001142175"/>
    </source>
</evidence>